<dbReference type="CDD" id="cd00201">
    <property type="entry name" value="WW"/>
    <property type="match status" value="2"/>
</dbReference>
<keyword evidence="1" id="KW-0106">Calcium</keyword>
<dbReference type="PROSITE" id="PS01159">
    <property type="entry name" value="WW_DOMAIN_1"/>
    <property type="match status" value="1"/>
</dbReference>
<feature type="compositionally biased region" description="Acidic residues" evidence="2">
    <location>
        <begin position="138"/>
        <end position="160"/>
    </location>
</feature>
<feature type="domain" description="EF-hand" evidence="5">
    <location>
        <begin position="565"/>
        <end position="600"/>
    </location>
</feature>
<proteinExistence type="predicted"/>
<feature type="chain" id="PRO_5035421802" description="Calmodulin" evidence="3">
    <location>
        <begin position="21"/>
        <end position="635"/>
    </location>
</feature>
<evidence type="ECO:0000256" key="1">
    <source>
        <dbReference type="ARBA" id="ARBA00022837"/>
    </source>
</evidence>
<dbReference type="InterPro" id="IPR011992">
    <property type="entry name" value="EF-hand-dom_pair"/>
</dbReference>
<dbReference type="Pfam" id="PF00397">
    <property type="entry name" value="WW"/>
    <property type="match status" value="1"/>
</dbReference>
<dbReference type="PROSITE" id="PS00018">
    <property type="entry name" value="EF_HAND_1"/>
    <property type="match status" value="2"/>
</dbReference>
<dbReference type="PROSITE" id="PS50222">
    <property type="entry name" value="EF_HAND_2"/>
    <property type="match status" value="2"/>
</dbReference>
<feature type="domain" description="WW" evidence="4">
    <location>
        <begin position="521"/>
        <end position="548"/>
    </location>
</feature>
<feature type="region of interest" description="Disordered" evidence="2">
    <location>
        <begin position="138"/>
        <end position="197"/>
    </location>
</feature>
<dbReference type="SUPFAM" id="SSF47473">
    <property type="entry name" value="EF-hand"/>
    <property type="match status" value="1"/>
</dbReference>
<feature type="domain" description="WW" evidence="4">
    <location>
        <begin position="467"/>
        <end position="501"/>
    </location>
</feature>
<dbReference type="InterPro" id="IPR032675">
    <property type="entry name" value="LRR_dom_sf"/>
</dbReference>
<evidence type="ECO:0000256" key="2">
    <source>
        <dbReference type="SAM" id="MobiDB-lite"/>
    </source>
</evidence>
<dbReference type="InterPro" id="IPR055313">
    <property type="entry name" value="Temptin-like"/>
</dbReference>
<dbReference type="EMBL" id="SPLM01000036">
    <property type="protein sequence ID" value="TMW66315.1"/>
    <property type="molecule type" value="Genomic_DNA"/>
</dbReference>
<evidence type="ECO:0000313" key="7">
    <source>
        <dbReference type="Proteomes" id="UP000794436"/>
    </source>
</evidence>
<dbReference type="GO" id="GO:0005509">
    <property type="term" value="F:calcium ion binding"/>
    <property type="evidence" value="ECO:0007669"/>
    <property type="project" value="InterPro"/>
</dbReference>
<dbReference type="Gene3D" id="1.10.238.10">
    <property type="entry name" value="EF-hand"/>
    <property type="match status" value="1"/>
</dbReference>
<evidence type="ECO:0000313" key="6">
    <source>
        <dbReference type="EMBL" id="TMW66315.1"/>
    </source>
</evidence>
<protein>
    <recommendedName>
        <fullName evidence="8">Calmodulin</fullName>
    </recommendedName>
</protein>
<dbReference type="PANTHER" id="PTHR34737:SF2">
    <property type="entry name" value="EF-HAND DOMAIN-CONTAINING PROTEIN"/>
    <property type="match status" value="1"/>
</dbReference>
<name>A0A8K1FJQ6_PYTOL</name>
<dbReference type="InterPro" id="IPR018247">
    <property type="entry name" value="EF_Hand_1_Ca_BS"/>
</dbReference>
<dbReference type="Pfam" id="PF13499">
    <property type="entry name" value="EF-hand_7"/>
    <property type="match status" value="1"/>
</dbReference>
<keyword evidence="3" id="KW-0732">Signal</keyword>
<dbReference type="PROSITE" id="PS50096">
    <property type="entry name" value="IQ"/>
    <property type="match status" value="1"/>
</dbReference>
<organism evidence="6 7">
    <name type="scientific">Pythium oligandrum</name>
    <name type="common">Mycoparasitic fungus</name>
    <dbReference type="NCBI Taxonomy" id="41045"/>
    <lineage>
        <taxon>Eukaryota</taxon>
        <taxon>Sar</taxon>
        <taxon>Stramenopiles</taxon>
        <taxon>Oomycota</taxon>
        <taxon>Peronosporomycetes</taxon>
        <taxon>Pythiales</taxon>
        <taxon>Pythiaceae</taxon>
        <taxon>Pythium</taxon>
    </lineage>
</organism>
<reference evidence="6" key="1">
    <citation type="submission" date="2019-03" db="EMBL/GenBank/DDBJ databases">
        <title>Long read genome sequence of the mycoparasitic Pythium oligandrum ATCC 38472 isolated from sugarbeet rhizosphere.</title>
        <authorList>
            <person name="Gaulin E."/>
        </authorList>
    </citation>
    <scope>NUCLEOTIDE SEQUENCE</scope>
    <source>
        <strain evidence="6">ATCC 38472_TT</strain>
    </source>
</reference>
<sequence>MIAMTQRVLLLLGFIGTVQARQEFVARIPNGDFIGEDFSLGHTEADEYGEVELNDFGKAFAAAGHKWTPALCFGDADGDGQSNGAELGDPCCLWQEGAVPLITEVMSHPGDPNSHLGPVDVAIRQAVCRAVSRLSLDGSDDSLDDSASNDDDASDSDSDSDSGSSSRNVTSHSDSDDGSNEASDSTIETPAPSSATTVWTRPAAHHLIVPLSFLLFSMPQLSSGSKDASPQHRSPVQDELEALYQLFRLTGGEKGAWRVSIGWDKLAHAVEQSADALMLRGSMEMLVQLHGVVWERNHVVSIDLSDNGLHGRLPRALVRLRYLKLLKLRQNPDLRGELPFDLFQMPRLRYGYLDGTRIENVLPLRLAHSFQITQLYSAKPGKRASAAATVTFQTGTGGQATFWWADMTESELLSVHTSLKARHEKPQTVVREVKVSASNATGPERVEAAIKLQRIYRARIERTKFRAFLRSLFEKHYDTTTGYEYFVDKRTGESMWERPKHIGHTPRKTADGDENNNEDIWQVFDDGHGNTYYWNRITGESTWEPPVFMTRIYQELRSRYGADKTDEERFALFFQDIDKDSTGSIDRDEFARLCGDLAMAMSPVEITTVFAELDTSGDGELNREELIAWLTRHYS</sequence>
<comment type="caution">
    <text evidence="6">The sequence shown here is derived from an EMBL/GenBank/DDBJ whole genome shotgun (WGS) entry which is preliminary data.</text>
</comment>
<dbReference type="CDD" id="cd00051">
    <property type="entry name" value="EFh"/>
    <property type="match status" value="1"/>
</dbReference>
<dbReference type="InterPro" id="IPR057626">
    <property type="entry name" value="S-S_Temptin"/>
</dbReference>
<dbReference type="InterPro" id="IPR001202">
    <property type="entry name" value="WW_dom"/>
</dbReference>
<dbReference type="Gene3D" id="3.80.10.10">
    <property type="entry name" value="Ribonuclease Inhibitor"/>
    <property type="match status" value="1"/>
</dbReference>
<evidence type="ECO:0008006" key="8">
    <source>
        <dbReference type="Google" id="ProtNLM"/>
    </source>
</evidence>
<dbReference type="SMART" id="SM00054">
    <property type="entry name" value="EFh"/>
    <property type="match status" value="2"/>
</dbReference>
<feature type="compositionally biased region" description="Polar residues" evidence="2">
    <location>
        <begin position="180"/>
        <end position="197"/>
    </location>
</feature>
<evidence type="ECO:0000259" key="4">
    <source>
        <dbReference type="PROSITE" id="PS50020"/>
    </source>
</evidence>
<dbReference type="InterPro" id="IPR036020">
    <property type="entry name" value="WW_dom_sf"/>
</dbReference>
<dbReference type="Proteomes" id="UP000794436">
    <property type="component" value="Unassembled WGS sequence"/>
</dbReference>
<dbReference type="SUPFAM" id="SSF51045">
    <property type="entry name" value="WW domain"/>
    <property type="match status" value="1"/>
</dbReference>
<dbReference type="Gene3D" id="2.20.70.10">
    <property type="match status" value="2"/>
</dbReference>
<evidence type="ECO:0000256" key="3">
    <source>
        <dbReference type="SAM" id="SignalP"/>
    </source>
</evidence>
<dbReference type="AlphaFoldDB" id="A0A8K1FJQ6"/>
<dbReference type="PANTHER" id="PTHR34737">
    <property type="entry name" value="EF-HAND DOMAIN-CONTAINING PROTEIN"/>
    <property type="match status" value="1"/>
</dbReference>
<dbReference type="InterPro" id="IPR002048">
    <property type="entry name" value="EF_hand_dom"/>
</dbReference>
<accession>A0A8K1FJQ6</accession>
<keyword evidence="7" id="KW-1185">Reference proteome</keyword>
<feature type="domain" description="EF-hand" evidence="5">
    <location>
        <begin position="601"/>
        <end position="635"/>
    </location>
</feature>
<evidence type="ECO:0000259" key="5">
    <source>
        <dbReference type="PROSITE" id="PS50222"/>
    </source>
</evidence>
<dbReference type="SUPFAM" id="SSF52058">
    <property type="entry name" value="L domain-like"/>
    <property type="match status" value="1"/>
</dbReference>
<feature type="signal peptide" evidence="3">
    <location>
        <begin position="1"/>
        <end position="20"/>
    </location>
</feature>
<dbReference type="Pfam" id="PF24784">
    <property type="entry name" value="Temptin_C"/>
    <property type="match status" value="1"/>
</dbReference>
<gene>
    <name evidence="6" type="ORF">Poli38472_004080</name>
</gene>
<dbReference type="PROSITE" id="PS50020">
    <property type="entry name" value="WW_DOMAIN_2"/>
    <property type="match status" value="2"/>
</dbReference>
<dbReference type="SMART" id="SM00456">
    <property type="entry name" value="WW"/>
    <property type="match status" value="2"/>
</dbReference>
<dbReference type="OrthoDB" id="206948at2759"/>